<evidence type="ECO:0000256" key="1">
    <source>
        <dbReference type="ARBA" id="ARBA00010296"/>
    </source>
</evidence>
<keyword evidence="2" id="KW-1003">Cell membrane</keyword>
<dbReference type="EMBL" id="BMWV01000009">
    <property type="protein sequence ID" value="GGY53042.1"/>
    <property type="molecule type" value="Genomic_DNA"/>
</dbReference>
<dbReference type="InterPro" id="IPR012556">
    <property type="entry name" value="Entericidin"/>
</dbReference>
<evidence type="ECO:0000256" key="6">
    <source>
        <dbReference type="ARBA" id="ARBA00023288"/>
    </source>
</evidence>
<dbReference type="Proteomes" id="UP000628442">
    <property type="component" value="Unassembled WGS sequence"/>
</dbReference>
<keyword evidence="5" id="KW-0564">Palmitate</keyword>
<dbReference type="OrthoDB" id="9181810at2"/>
<dbReference type="EMBL" id="CP036401">
    <property type="protein sequence ID" value="QBI00334.1"/>
    <property type="molecule type" value="Genomic_DNA"/>
</dbReference>
<protein>
    <submittedName>
        <fullName evidence="8">Entericidin A/B family lipoprotein</fullName>
    </submittedName>
</protein>
<reference evidence="7" key="1">
    <citation type="journal article" date="2014" name="Int. J. Syst. Evol. Microbiol.">
        <title>Complete genome sequence of Corynebacterium casei LMG S-19264T (=DSM 44701T), isolated from a smear-ripened cheese.</title>
        <authorList>
            <consortium name="US DOE Joint Genome Institute (JGI-PGF)"/>
            <person name="Walter F."/>
            <person name="Albersmeier A."/>
            <person name="Kalinowski J."/>
            <person name="Ruckert C."/>
        </authorList>
    </citation>
    <scope>NUCLEOTIDE SEQUENCE</scope>
    <source>
        <strain evidence="7">KCTC 12343</strain>
    </source>
</reference>
<name>A0A411WUE3_9BURK</name>
<dbReference type="GO" id="GO:0016020">
    <property type="term" value="C:membrane"/>
    <property type="evidence" value="ECO:0007669"/>
    <property type="project" value="InterPro"/>
</dbReference>
<sequence>MKTLFAIALATIVLTGCNTVAGFGKDVQKVGQAVERGGKK</sequence>
<keyword evidence="3" id="KW-0732">Signal</keyword>
<evidence type="ECO:0000313" key="8">
    <source>
        <dbReference type="EMBL" id="QBI00334.1"/>
    </source>
</evidence>
<comment type="similarity">
    <text evidence="1">Belongs to the EcnA/EcnB lipoprotein family.</text>
</comment>
<gene>
    <name evidence="8" type="ORF">EYF70_05295</name>
    <name evidence="7" type="ORF">GCM10007387_39260</name>
</gene>
<evidence type="ECO:0000256" key="5">
    <source>
        <dbReference type="ARBA" id="ARBA00023139"/>
    </source>
</evidence>
<evidence type="ECO:0000313" key="9">
    <source>
        <dbReference type="Proteomes" id="UP000292307"/>
    </source>
</evidence>
<keyword evidence="4" id="KW-0472">Membrane</keyword>
<keyword evidence="9" id="KW-1185">Reference proteome</keyword>
<dbReference type="GO" id="GO:0009636">
    <property type="term" value="P:response to toxic substance"/>
    <property type="evidence" value="ECO:0007669"/>
    <property type="project" value="InterPro"/>
</dbReference>
<proteinExistence type="inferred from homology"/>
<dbReference type="Proteomes" id="UP000292307">
    <property type="component" value="Chromosome"/>
</dbReference>
<dbReference type="Pfam" id="PF08085">
    <property type="entry name" value="Entericidin"/>
    <property type="match status" value="1"/>
</dbReference>
<evidence type="ECO:0000256" key="4">
    <source>
        <dbReference type="ARBA" id="ARBA00023136"/>
    </source>
</evidence>
<keyword evidence="6 8" id="KW-0449">Lipoprotein</keyword>
<evidence type="ECO:0000256" key="3">
    <source>
        <dbReference type="ARBA" id="ARBA00022729"/>
    </source>
</evidence>
<reference evidence="8 9" key="2">
    <citation type="submission" date="2019-02" db="EMBL/GenBank/DDBJ databases">
        <title>Draft Genome Sequences of Six Type Strains of the Genus Massilia.</title>
        <authorList>
            <person name="Miess H."/>
            <person name="Frediansyhah A."/>
            <person name="Gross H."/>
        </authorList>
    </citation>
    <scope>NUCLEOTIDE SEQUENCE [LARGE SCALE GENOMIC DNA]</scope>
    <source>
        <strain evidence="8 9">DSM 17472</strain>
    </source>
</reference>
<evidence type="ECO:0000313" key="7">
    <source>
        <dbReference type="EMBL" id="GGY53042.1"/>
    </source>
</evidence>
<evidence type="ECO:0000256" key="2">
    <source>
        <dbReference type="ARBA" id="ARBA00022475"/>
    </source>
</evidence>
<dbReference type="AlphaFoldDB" id="A0A411WUE3"/>
<dbReference type="RefSeq" id="WP_131144475.1">
    <property type="nucleotide sequence ID" value="NZ_BMWV01000009.1"/>
</dbReference>
<reference evidence="7" key="3">
    <citation type="submission" date="2022-12" db="EMBL/GenBank/DDBJ databases">
        <authorList>
            <person name="Sun Q."/>
            <person name="Kim S."/>
        </authorList>
    </citation>
    <scope>NUCLEOTIDE SEQUENCE</scope>
    <source>
        <strain evidence="7">KCTC 12343</strain>
    </source>
</reference>
<dbReference type="PROSITE" id="PS51257">
    <property type="entry name" value="PROKAR_LIPOPROTEIN"/>
    <property type="match status" value="1"/>
</dbReference>
<accession>A0A411WUE3</accession>
<evidence type="ECO:0000313" key="10">
    <source>
        <dbReference type="Proteomes" id="UP000628442"/>
    </source>
</evidence>
<organism evidence="7 10">
    <name type="scientific">Pseudoduganella albidiflava</name>
    <dbReference type="NCBI Taxonomy" id="321983"/>
    <lineage>
        <taxon>Bacteria</taxon>
        <taxon>Pseudomonadati</taxon>
        <taxon>Pseudomonadota</taxon>
        <taxon>Betaproteobacteria</taxon>
        <taxon>Burkholderiales</taxon>
        <taxon>Oxalobacteraceae</taxon>
        <taxon>Telluria group</taxon>
        <taxon>Pseudoduganella</taxon>
    </lineage>
</organism>